<proteinExistence type="inferred from homology"/>
<dbReference type="InterPro" id="IPR006684">
    <property type="entry name" value="YbgC/YbaW"/>
</dbReference>
<dbReference type="GO" id="GO:0047617">
    <property type="term" value="F:fatty acyl-CoA hydrolase activity"/>
    <property type="evidence" value="ECO:0007669"/>
    <property type="project" value="TreeGrafter"/>
</dbReference>
<accession>A0A846MN05</accession>
<dbReference type="SUPFAM" id="SSF54637">
    <property type="entry name" value="Thioesterase/thiol ester dehydrase-isomerase"/>
    <property type="match status" value="1"/>
</dbReference>
<reference evidence="3 4" key="1">
    <citation type="submission" date="2020-03" db="EMBL/GenBank/DDBJ databases">
        <title>Genomic Encyclopedia of Type Strains, Phase IV (KMG-IV): sequencing the most valuable type-strain genomes for metagenomic binning, comparative biology and taxonomic classification.</title>
        <authorList>
            <person name="Goeker M."/>
        </authorList>
    </citation>
    <scope>NUCLEOTIDE SEQUENCE [LARGE SCALE GENOMIC DNA]</scope>
    <source>
        <strain evidence="3 4">DSM 5718</strain>
    </source>
</reference>
<evidence type="ECO:0000256" key="1">
    <source>
        <dbReference type="ARBA" id="ARBA00005953"/>
    </source>
</evidence>
<dbReference type="EC" id="3.1.2.-" evidence="3"/>
<keyword evidence="2 3" id="KW-0378">Hydrolase</keyword>
<protein>
    <submittedName>
        <fullName evidence="3">Acyl-CoA thioester hydrolase</fullName>
        <ecNumber evidence="3">3.1.2.-</ecNumber>
    </submittedName>
</protein>
<evidence type="ECO:0000256" key="2">
    <source>
        <dbReference type="ARBA" id="ARBA00022801"/>
    </source>
</evidence>
<gene>
    <name evidence="3" type="ORF">FHS56_000286</name>
</gene>
<dbReference type="Proteomes" id="UP000537126">
    <property type="component" value="Unassembled WGS sequence"/>
</dbReference>
<keyword evidence="4" id="KW-1185">Reference proteome</keyword>
<dbReference type="NCBIfam" id="TIGR00051">
    <property type="entry name" value="YbgC/FadM family acyl-CoA thioesterase"/>
    <property type="match status" value="1"/>
</dbReference>
<dbReference type="PANTHER" id="PTHR31793">
    <property type="entry name" value="4-HYDROXYBENZOYL-COA THIOESTERASE FAMILY MEMBER"/>
    <property type="match status" value="1"/>
</dbReference>
<dbReference type="InterPro" id="IPR050563">
    <property type="entry name" value="4-hydroxybenzoyl-CoA_TE"/>
</dbReference>
<dbReference type="InterPro" id="IPR029069">
    <property type="entry name" value="HotDog_dom_sf"/>
</dbReference>
<organism evidence="3 4">
    <name type="scientific">Thermonema lapsum</name>
    <dbReference type="NCBI Taxonomy" id="28195"/>
    <lineage>
        <taxon>Bacteria</taxon>
        <taxon>Pseudomonadati</taxon>
        <taxon>Bacteroidota</taxon>
        <taxon>Cytophagia</taxon>
        <taxon>Cytophagales</taxon>
        <taxon>Thermonemataceae</taxon>
        <taxon>Thermonema</taxon>
    </lineage>
</organism>
<dbReference type="EMBL" id="JAASRN010000001">
    <property type="protein sequence ID" value="NIK72800.1"/>
    <property type="molecule type" value="Genomic_DNA"/>
</dbReference>
<evidence type="ECO:0000313" key="3">
    <source>
        <dbReference type="EMBL" id="NIK72800.1"/>
    </source>
</evidence>
<comment type="caution">
    <text evidence="3">The sequence shown here is derived from an EMBL/GenBank/DDBJ whole genome shotgun (WGS) entry which is preliminary data.</text>
</comment>
<dbReference type="CDD" id="cd00586">
    <property type="entry name" value="4HBT"/>
    <property type="match status" value="1"/>
</dbReference>
<name>A0A846MN05_9BACT</name>
<sequence>MFTYDTKLRVRYAETDQMGYAYYGNYLEYYEVARVETLRALGYQYKRLEEEEGIMMPVLEAYVYYRKPAFYDEELTIRTHIKEMPTSRFRFDYEIFNPKGELINEGYTTLVFAKKENGRPVRCPSILQELLLPYFQPKPA</sequence>
<evidence type="ECO:0000313" key="4">
    <source>
        <dbReference type="Proteomes" id="UP000537126"/>
    </source>
</evidence>
<dbReference type="PIRSF" id="PIRSF003230">
    <property type="entry name" value="YbgC"/>
    <property type="match status" value="1"/>
</dbReference>
<dbReference type="AlphaFoldDB" id="A0A846MN05"/>
<dbReference type="RefSeq" id="WP_166918103.1">
    <property type="nucleotide sequence ID" value="NZ_JAASRN010000001.1"/>
</dbReference>
<dbReference type="PANTHER" id="PTHR31793:SF27">
    <property type="entry name" value="NOVEL THIOESTERASE SUPERFAMILY DOMAIN AND SAPOSIN A-TYPE DOMAIN CONTAINING PROTEIN (0610012H03RIK)"/>
    <property type="match status" value="1"/>
</dbReference>
<comment type="similarity">
    <text evidence="1">Belongs to the 4-hydroxybenzoyl-CoA thioesterase family.</text>
</comment>
<dbReference type="Gene3D" id="3.10.129.10">
    <property type="entry name" value="Hotdog Thioesterase"/>
    <property type="match status" value="1"/>
</dbReference>
<dbReference type="Pfam" id="PF13279">
    <property type="entry name" value="4HBT_2"/>
    <property type="match status" value="1"/>
</dbReference>